<feature type="region of interest" description="Disordered" evidence="1">
    <location>
        <begin position="210"/>
        <end position="232"/>
    </location>
</feature>
<feature type="region of interest" description="Disordered" evidence="1">
    <location>
        <begin position="1"/>
        <end position="55"/>
    </location>
</feature>
<protein>
    <submittedName>
        <fullName evidence="2">Uncharacterized protein</fullName>
    </submittedName>
</protein>
<name>A0AAQ3UH82_PASNO</name>
<feature type="compositionally biased region" description="Low complexity" evidence="1">
    <location>
        <begin position="107"/>
        <end position="116"/>
    </location>
</feature>
<dbReference type="Proteomes" id="UP001341281">
    <property type="component" value="Chromosome 08"/>
</dbReference>
<evidence type="ECO:0000256" key="1">
    <source>
        <dbReference type="SAM" id="MobiDB-lite"/>
    </source>
</evidence>
<gene>
    <name evidence="2" type="ORF">U9M48_036302</name>
</gene>
<accession>A0AAQ3UH82</accession>
<proteinExistence type="predicted"/>
<reference evidence="2 3" key="1">
    <citation type="submission" date="2024-02" db="EMBL/GenBank/DDBJ databases">
        <title>High-quality chromosome-scale genome assembly of Pensacola bahiagrass (Paspalum notatum Flugge var. saurae).</title>
        <authorList>
            <person name="Vega J.M."/>
            <person name="Podio M."/>
            <person name="Orjuela J."/>
            <person name="Siena L.A."/>
            <person name="Pessino S.C."/>
            <person name="Combes M.C."/>
            <person name="Mariac C."/>
            <person name="Albertini E."/>
            <person name="Pupilli F."/>
            <person name="Ortiz J.P.A."/>
            <person name="Leblanc O."/>
        </authorList>
    </citation>
    <scope>NUCLEOTIDE SEQUENCE [LARGE SCALE GENOMIC DNA]</scope>
    <source>
        <strain evidence="2">R1</strain>
        <tissue evidence="2">Leaf</tissue>
    </source>
</reference>
<dbReference type="AlphaFoldDB" id="A0AAQ3UH82"/>
<feature type="region of interest" description="Disordered" evidence="1">
    <location>
        <begin position="89"/>
        <end position="123"/>
    </location>
</feature>
<sequence length="387" mass="43591">MRRRRKRRRDPALESARRRRGPARLSAPVRPHNSPAPTPSLLGGSPPRLAPVSYLQVPPPSVRGFNGSAPQLLPPCSRPAGRLYHSSLQASTSTRHPGAQEPGGRRPGPSSPAAGPQHHNCRWQQPCTLHSKPLGLGSSRRSSDLRRCLHWISDIRSLKPSFVTYPLVFSSRQFLVRGSALLAFFYSHLIKDAQLKQKLTARQSKLNTARRKNGLATKVEKSRKQMKEHKNRAKEIRGVKKTIRAYGSYGELIRTLPNAELNARVPSGVFARALTRFVVVQETKLRILVHCGSRIYSGWVLFLYIRSKHLDYGVKLSRVSLLCDNESTVKLADNPVQHSRTKHIDVCHHFIKDHVAKGDIILRNVETKERLADIFTKPLDKSTFCRL</sequence>
<dbReference type="CDD" id="cd09272">
    <property type="entry name" value="RNase_HI_RT_Ty1"/>
    <property type="match status" value="1"/>
</dbReference>
<evidence type="ECO:0000313" key="2">
    <source>
        <dbReference type="EMBL" id="WVZ89957.1"/>
    </source>
</evidence>
<evidence type="ECO:0000313" key="3">
    <source>
        <dbReference type="Proteomes" id="UP001341281"/>
    </source>
</evidence>
<organism evidence="2 3">
    <name type="scientific">Paspalum notatum var. saurae</name>
    <dbReference type="NCBI Taxonomy" id="547442"/>
    <lineage>
        <taxon>Eukaryota</taxon>
        <taxon>Viridiplantae</taxon>
        <taxon>Streptophyta</taxon>
        <taxon>Embryophyta</taxon>
        <taxon>Tracheophyta</taxon>
        <taxon>Spermatophyta</taxon>
        <taxon>Magnoliopsida</taxon>
        <taxon>Liliopsida</taxon>
        <taxon>Poales</taxon>
        <taxon>Poaceae</taxon>
        <taxon>PACMAD clade</taxon>
        <taxon>Panicoideae</taxon>
        <taxon>Andropogonodae</taxon>
        <taxon>Paspaleae</taxon>
        <taxon>Paspalinae</taxon>
        <taxon>Paspalum</taxon>
    </lineage>
</organism>
<dbReference type="EMBL" id="CP144752">
    <property type="protein sequence ID" value="WVZ89957.1"/>
    <property type="molecule type" value="Genomic_DNA"/>
</dbReference>
<keyword evidence="3" id="KW-1185">Reference proteome</keyword>